<dbReference type="EMBL" id="CP000733">
    <property type="protein sequence ID" value="ABS77562.1"/>
    <property type="molecule type" value="Genomic_DNA"/>
</dbReference>
<dbReference type="AlphaFoldDB" id="A9KFT0"/>
<dbReference type="KEGG" id="cbd:CBUD_1316"/>
<feature type="region of interest" description="Disordered" evidence="1">
    <location>
        <begin position="1"/>
        <end position="23"/>
    </location>
</feature>
<name>A9KFT0_COXBN</name>
<dbReference type="HOGENOM" id="CLU_1193207_0_0_6"/>
<evidence type="ECO:0000313" key="2">
    <source>
        <dbReference type="EMBL" id="ABS77562.1"/>
    </source>
</evidence>
<dbReference type="RefSeq" id="WP_005770772.1">
    <property type="nucleotide sequence ID" value="NC_009727.1"/>
</dbReference>
<sequence>MSRQSFSITNFFSPNNPNSLKHKNPKALEAIKRNLEKKGVLPSAGKKYSSPQLLDQAVQGVVQVLTFSALPGLANAGKWATNNIDKLKRVVCGLSLSDAYPGSSICVQPLFSKCFQSWSTLPDDFESKMRAVLEQFGFTIEVIPSSIIKTCQNVTKKFCEYYDECDFETVIGACPENKTEAEPLINFVKNISASFDGAFQDACSEMHMNAHDVVTSVNIGLEILGGLLGFFF</sequence>
<accession>A9KFT0</accession>
<evidence type="ECO:0000256" key="1">
    <source>
        <dbReference type="SAM" id="MobiDB-lite"/>
    </source>
</evidence>
<evidence type="ECO:0000313" key="3">
    <source>
        <dbReference type="Proteomes" id="UP000008555"/>
    </source>
</evidence>
<dbReference type="Proteomes" id="UP000008555">
    <property type="component" value="Chromosome"/>
</dbReference>
<reference evidence="2 3" key="1">
    <citation type="journal article" date="2009" name="Infect. Immun.">
        <title>Comparative genomics reveal extensive transposon-mediated genomic plasticity and diversity among potential effector proteins within the genus Coxiella.</title>
        <authorList>
            <person name="Beare P.A."/>
            <person name="Unsworth N."/>
            <person name="Andoh M."/>
            <person name="Voth D.E."/>
            <person name="Omsland A."/>
            <person name="Gilk S.D."/>
            <person name="Williams K.P."/>
            <person name="Sobral B.W."/>
            <person name="Kupko J.J.III."/>
            <person name="Porcella S.F."/>
            <person name="Samuel J.E."/>
            <person name="Heinzen R.A."/>
        </authorList>
    </citation>
    <scope>NUCLEOTIDE SEQUENCE [LARGE SCALE GENOMIC DNA]</scope>
    <source>
        <strain evidence="2 3">Dugway 5J108-111</strain>
    </source>
</reference>
<feature type="compositionally biased region" description="Polar residues" evidence="1">
    <location>
        <begin position="1"/>
        <end position="19"/>
    </location>
</feature>
<gene>
    <name evidence="2" type="ordered locus">CBUD_1316</name>
</gene>
<protein>
    <submittedName>
        <fullName evidence="2">Hypothetical membrane associated protein</fullName>
    </submittedName>
</protein>
<organism evidence="2 3">
    <name type="scientific">Coxiella burnetii (strain Dugway 5J108-111)</name>
    <dbReference type="NCBI Taxonomy" id="434922"/>
    <lineage>
        <taxon>Bacteria</taxon>
        <taxon>Pseudomonadati</taxon>
        <taxon>Pseudomonadota</taxon>
        <taxon>Gammaproteobacteria</taxon>
        <taxon>Legionellales</taxon>
        <taxon>Coxiellaceae</taxon>
        <taxon>Coxiella</taxon>
    </lineage>
</organism>
<proteinExistence type="predicted"/>